<reference evidence="6" key="2">
    <citation type="submission" date="2025-09" db="UniProtKB">
        <authorList>
            <consortium name="Ensembl"/>
        </authorList>
    </citation>
    <scope>IDENTIFICATION</scope>
</reference>
<dbReference type="Proteomes" id="UP000694416">
    <property type="component" value="Unplaced"/>
</dbReference>
<dbReference type="InterPro" id="IPR033121">
    <property type="entry name" value="PEPTIDASE_A1"/>
</dbReference>
<dbReference type="InterPro" id="IPR021109">
    <property type="entry name" value="Peptidase_aspartic_dom_sf"/>
</dbReference>
<dbReference type="Ensembl" id="ENSPTET00000019393.1">
    <property type="protein sequence ID" value="ENSPTEP00000012889.1"/>
    <property type="gene ID" value="ENSPTEG00000014481.1"/>
</dbReference>
<proteinExistence type="inferred from homology"/>
<evidence type="ECO:0000313" key="6">
    <source>
        <dbReference type="Ensembl" id="ENSPTEP00000012889.1"/>
    </source>
</evidence>
<dbReference type="PANTHER" id="PTHR47966">
    <property type="entry name" value="BETA-SITE APP-CLEAVING ENZYME, ISOFORM A-RELATED"/>
    <property type="match status" value="1"/>
</dbReference>
<dbReference type="CDD" id="cd05471">
    <property type="entry name" value="pepsin_like"/>
    <property type="match status" value="1"/>
</dbReference>
<dbReference type="GO" id="GO:0004190">
    <property type="term" value="F:aspartic-type endopeptidase activity"/>
    <property type="evidence" value="ECO:0007669"/>
    <property type="project" value="UniProtKB-KW"/>
</dbReference>
<dbReference type="InterPro" id="IPR034164">
    <property type="entry name" value="Pepsin-like_dom"/>
</dbReference>
<dbReference type="GO" id="GO:0006508">
    <property type="term" value="P:proteolysis"/>
    <property type="evidence" value="ECO:0007669"/>
    <property type="project" value="UniProtKB-KW"/>
</dbReference>
<dbReference type="AlphaFoldDB" id="A0A8C9LMI9"/>
<evidence type="ECO:0000256" key="2">
    <source>
        <dbReference type="ARBA" id="ARBA00022670"/>
    </source>
</evidence>
<dbReference type="PANTHER" id="PTHR47966:SF51">
    <property type="entry name" value="BETA-SITE APP-CLEAVING ENZYME, ISOFORM A-RELATED"/>
    <property type="match status" value="1"/>
</dbReference>
<evidence type="ECO:0000256" key="1">
    <source>
        <dbReference type="ARBA" id="ARBA00007447"/>
    </source>
</evidence>
<keyword evidence="3" id="KW-0064">Aspartyl protease</keyword>
<evidence type="ECO:0000313" key="7">
    <source>
        <dbReference type="Proteomes" id="UP000694416"/>
    </source>
</evidence>
<sequence length="263" mass="31221">MHNQCFGLVKKEKGIADKPNVFEKLSFEGIVGLAFSSMLSTGQESLYDHMYNNYKFKKNEFSIYIGNDGNYSGMIFGGVDKKFYEGPIFMFPVVEEYYWEVEFNGLYINKKKFCCGEHTLVYDMAKEEKRQRKKERSFLMNKYNYLKKRFIRKYITDKDTNRDGNSNGNSDGRNNDEDDSSHIFKLKKNYLIFDSGTSFNSVPKSEMKYFFKLVPPMPCDDSNIEEVMNHFPDLDYIIVIKKKNLYIHTYTDIYVYIYIYIYM</sequence>
<feature type="compositionally biased region" description="Low complexity" evidence="4">
    <location>
        <begin position="163"/>
        <end position="172"/>
    </location>
</feature>
<protein>
    <recommendedName>
        <fullName evidence="5">Peptidase A1 domain-containing protein</fullName>
    </recommendedName>
</protein>
<feature type="region of interest" description="Disordered" evidence="4">
    <location>
        <begin position="158"/>
        <end position="178"/>
    </location>
</feature>
<name>A0A8C9LMI9_9PRIM</name>
<dbReference type="InterPro" id="IPR001461">
    <property type="entry name" value="Aspartic_peptidase_A1"/>
</dbReference>
<dbReference type="PROSITE" id="PS51767">
    <property type="entry name" value="PEPTIDASE_A1"/>
    <property type="match status" value="1"/>
</dbReference>
<keyword evidence="2" id="KW-0645">Protease</keyword>
<organism evidence="6 7">
    <name type="scientific">Piliocolobus tephrosceles</name>
    <name type="common">Ugandan red Colobus</name>
    <dbReference type="NCBI Taxonomy" id="591936"/>
    <lineage>
        <taxon>Eukaryota</taxon>
        <taxon>Metazoa</taxon>
        <taxon>Chordata</taxon>
        <taxon>Craniata</taxon>
        <taxon>Vertebrata</taxon>
        <taxon>Euteleostomi</taxon>
        <taxon>Mammalia</taxon>
        <taxon>Eutheria</taxon>
        <taxon>Euarchontoglires</taxon>
        <taxon>Primates</taxon>
        <taxon>Haplorrhini</taxon>
        <taxon>Catarrhini</taxon>
        <taxon>Cercopithecidae</taxon>
        <taxon>Colobinae</taxon>
        <taxon>Piliocolobus</taxon>
    </lineage>
</organism>
<keyword evidence="7" id="KW-1185">Reference proteome</keyword>
<feature type="domain" description="Peptidase A1" evidence="5">
    <location>
        <begin position="1"/>
        <end position="263"/>
    </location>
</feature>
<keyword evidence="3" id="KW-0378">Hydrolase</keyword>
<dbReference type="Pfam" id="PF00026">
    <property type="entry name" value="Asp"/>
    <property type="match status" value="1"/>
</dbReference>
<dbReference type="Gene3D" id="2.40.70.10">
    <property type="entry name" value="Acid Proteases"/>
    <property type="match status" value="1"/>
</dbReference>
<dbReference type="SUPFAM" id="SSF50630">
    <property type="entry name" value="Acid proteases"/>
    <property type="match status" value="1"/>
</dbReference>
<evidence type="ECO:0000256" key="4">
    <source>
        <dbReference type="SAM" id="MobiDB-lite"/>
    </source>
</evidence>
<evidence type="ECO:0000256" key="3">
    <source>
        <dbReference type="ARBA" id="ARBA00022750"/>
    </source>
</evidence>
<comment type="similarity">
    <text evidence="1">Belongs to the peptidase A1 family.</text>
</comment>
<evidence type="ECO:0000259" key="5">
    <source>
        <dbReference type="PROSITE" id="PS51767"/>
    </source>
</evidence>
<accession>A0A8C9LMI9</accession>
<reference evidence="6" key="1">
    <citation type="submission" date="2025-08" db="UniProtKB">
        <authorList>
            <consortium name="Ensembl"/>
        </authorList>
    </citation>
    <scope>IDENTIFICATION</scope>
</reference>